<feature type="compositionally biased region" description="Polar residues" evidence="5">
    <location>
        <begin position="358"/>
        <end position="406"/>
    </location>
</feature>
<dbReference type="WBParaSite" id="PSAMB.scaffold4249size19391.g23907.t1">
    <property type="protein sequence ID" value="PSAMB.scaffold4249size19391.g23907.t1"/>
    <property type="gene ID" value="PSAMB.scaffold4249size19391.g23907"/>
</dbReference>
<keyword evidence="2 6" id="KW-0812">Transmembrane</keyword>
<feature type="transmembrane region" description="Helical" evidence="6">
    <location>
        <begin position="258"/>
        <end position="283"/>
    </location>
</feature>
<feature type="transmembrane region" description="Helical" evidence="6">
    <location>
        <begin position="303"/>
        <end position="326"/>
    </location>
</feature>
<dbReference type="CDD" id="cd14978">
    <property type="entry name" value="7tmA_FMRFamide_R-like"/>
    <property type="match status" value="1"/>
</dbReference>
<feature type="domain" description="G-protein coupled receptors family 1 profile" evidence="7">
    <location>
        <begin position="41"/>
        <end position="319"/>
    </location>
</feature>
<reference evidence="9" key="1">
    <citation type="submission" date="2022-11" db="UniProtKB">
        <authorList>
            <consortium name="WormBaseParasite"/>
        </authorList>
    </citation>
    <scope>IDENTIFICATION</scope>
</reference>
<sequence length="427" mass="48716">MKDIAHVCMSRDYSSFTDEESLEYYLWRYLFPPVFLIGVVGNITELFVLFSPGMRNRANNLLSAMAVADVAFLFFMLPHALVNFSTFALSYSFRFVYFYMKHELIALANWSSAAAIWFVLAVCVDRLLGIKSPLYSCKEWSSRKTFFLFLGIVVATGLLTSFHHVSYQCFYWRLCNGTQIHSKCFSVAAEEWRKNETNPTPQWLRNYVRMGTTLQALFGIILPTFALISLNVALVHELKKRSNHPLDSTVQRRQERRVTVTVCAIVCCFILTQGPSSLLLLWNLFGNGFSKVIDRTVFDISRAINFVTAIGKSSNFFLFCFISASFRKRLVRLLLKKKQQSSVLAQIRRISRRHHNCESTSSNSAKLRSNNPSSPVTMSTKLHTSTSMLNGSPPSLRLYQSKNSGRQKVERNGFNQNLSYGMEATDV</sequence>
<keyword evidence="8" id="KW-1185">Reference proteome</keyword>
<feature type="transmembrane region" description="Helical" evidence="6">
    <location>
        <begin position="104"/>
        <end position="124"/>
    </location>
</feature>
<feature type="transmembrane region" description="Helical" evidence="6">
    <location>
        <begin position="216"/>
        <end position="238"/>
    </location>
</feature>
<evidence type="ECO:0000259" key="7">
    <source>
        <dbReference type="PROSITE" id="PS50262"/>
    </source>
</evidence>
<feature type="transmembrane region" description="Helical" evidence="6">
    <location>
        <begin position="62"/>
        <end position="84"/>
    </location>
</feature>
<evidence type="ECO:0000256" key="5">
    <source>
        <dbReference type="SAM" id="MobiDB-lite"/>
    </source>
</evidence>
<protein>
    <submittedName>
        <fullName evidence="9">G-protein coupled receptors family 1 profile domain-containing protein</fullName>
    </submittedName>
</protein>
<name>A0A914WHG3_9BILA</name>
<dbReference type="Pfam" id="PF00001">
    <property type="entry name" value="7tm_1"/>
    <property type="match status" value="1"/>
</dbReference>
<dbReference type="AlphaFoldDB" id="A0A914WHG3"/>
<evidence type="ECO:0000256" key="1">
    <source>
        <dbReference type="ARBA" id="ARBA00004370"/>
    </source>
</evidence>
<proteinExistence type="predicted"/>
<dbReference type="InterPro" id="IPR000276">
    <property type="entry name" value="GPCR_Rhodpsn"/>
</dbReference>
<dbReference type="SUPFAM" id="SSF81321">
    <property type="entry name" value="Family A G protein-coupled receptor-like"/>
    <property type="match status" value="1"/>
</dbReference>
<organism evidence="8 9">
    <name type="scientific">Plectus sambesii</name>
    <dbReference type="NCBI Taxonomy" id="2011161"/>
    <lineage>
        <taxon>Eukaryota</taxon>
        <taxon>Metazoa</taxon>
        <taxon>Ecdysozoa</taxon>
        <taxon>Nematoda</taxon>
        <taxon>Chromadorea</taxon>
        <taxon>Plectida</taxon>
        <taxon>Plectina</taxon>
        <taxon>Plectoidea</taxon>
        <taxon>Plectidae</taxon>
        <taxon>Plectus</taxon>
    </lineage>
</organism>
<keyword evidence="3 6" id="KW-1133">Transmembrane helix</keyword>
<dbReference type="PROSITE" id="PS50262">
    <property type="entry name" value="G_PROTEIN_RECEP_F1_2"/>
    <property type="match status" value="1"/>
</dbReference>
<evidence type="ECO:0000256" key="2">
    <source>
        <dbReference type="ARBA" id="ARBA00022692"/>
    </source>
</evidence>
<dbReference type="GO" id="GO:0016020">
    <property type="term" value="C:membrane"/>
    <property type="evidence" value="ECO:0007669"/>
    <property type="project" value="UniProtKB-SubCell"/>
</dbReference>
<dbReference type="Proteomes" id="UP000887566">
    <property type="component" value="Unplaced"/>
</dbReference>
<evidence type="ECO:0000256" key="4">
    <source>
        <dbReference type="ARBA" id="ARBA00023136"/>
    </source>
</evidence>
<evidence type="ECO:0000313" key="9">
    <source>
        <dbReference type="WBParaSite" id="PSAMB.scaffold4249size19391.g23907.t1"/>
    </source>
</evidence>
<dbReference type="Gene3D" id="1.20.1070.10">
    <property type="entry name" value="Rhodopsin 7-helix transmembrane proteins"/>
    <property type="match status" value="1"/>
</dbReference>
<dbReference type="InterPro" id="IPR017452">
    <property type="entry name" value="GPCR_Rhodpsn_7TM"/>
</dbReference>
<dbReference type="PANTHER" id="PTHR46895">
    <property type="entry name" value="PROTEIN CBG20548-RELATED"/>
    <property type="match status" value="1"/>
</dbReference>
<comment type="subcellular location">
    <subcellularLocation>
        <location evidence="1">Membrane</location>
    </subcellularLocation>
</comment>
<evidence type="ECO:0000256" key="3">
    <source>
        <dbReference type="ARBA" id="ARBA00022989"/>
    </source>
</evidence>
<feature type="transmembrane region" description="Helical" evidence="6">
    <location>
        <begin position="29"/>
        <end position="50"/>
    </location>
</feature>
<keyword evidence="4 6" id="KW-0472">Membrane</keyword>
<feature type="region of interest" description="Disordered" evidence="5">
    <location>
        <begin position="354"/>
        <end position="408"/>
    </location>
</feature>
<accession>A0A914WHG3</accession>
<dbReference type="GO" id="GO:0004930">
    <property type="term" value="F:G protein-coupled receptor activity"/>
    <property type="evidence" value="ECO:0007669"/>
    <property type="project" value="InterPro"/>
</dbReference>
<evidence type="ECO:0000256" key="6">
    <source>
        <dbReference type="SAM" id="Phobius"/>
    </source>
</evidence>
<evidence type="ECO:0000313" key="8">
    <source>
        <dbReference type="Proteomes" id="UP000887566"/>
    </source>
</evidence>
<dbReference type="PRINTS" id="PR00237">
    <property type="entry name" value="GPCRRHODOPSN"/>
</dbReference>
<feature type="transmembrane region" description="Helical" evidence="6">
    <location>
        <begin position="145"/>
        <end position="164"/>
    </location>
</feature>